<feature type="region of interest" description="Disordered" evidence="1">
    <location>
        <begin position="28"/>
        <end position="61"/>
    </location>
</feature>
<reference evidence="2 3" key="1">
    <citation type="submission" date="2021-12" db="EMBL/GenBank/DDBJ databases">
        <title>Discovery of the Pendulisporaceae a myxobacterial family with distinct sporulation behavior and unique specialized metabolism.</title>
        <authorList>
            <person name="Garcia R."/>
            <person name="Popoff A."/>
            <person name="Bader C.D."/>
            <person name="Loehr J."/>
            <person name="Walesch S."/>
            <person name="Walt C."/>
            <person name="Boldt J."/>
            <person name="Bunk B."/>
            <person name="Haeckl F.J.F.P.J."/>
            <person name="Gunesch A.P."/>
            <person name="Birkelbach J."/>
            <person name="Nuebel U."/>
            <person name="Pietschmann T."/>
            <person name="Bach T."/>
            <person name="Mueller R."/>
        </authorList>
    </citation>
    <scope>NUCLEOTIDE SEQUENCE [LARGE SCALE GENOMIC DNA]</scope>
    <source>
        <strain evidence="2 3">MSr11954</strain>
    </source>
</reference>
<gene>
    <name evidence="2" type="ORF">LZC94_01750</name>
</gene>
<organism evidence="2 3">
    <name type="scientific">Pendulispora albinea</name>
    <dbReference type="NCBI Taxonomy" id="2741071"/>
    <lineage>
        <taxon>Bacteria</taxon>
        <taxon>Pseudomonadati</taxon>
        <taxon>Myxococcota</taxon>
        <taxon>Myxococcia</taxon>
        <taxon>Myxococcales</taxon>
        <taxon>Sorangiineae</taxon>
        <taxon>Pendulisporaceae</taxon>
        <taxon>Pendulispora</taxon>
    </lineage>
</organism>
<evidence type="ECO:0000313" key="2">
    <source>
        <dbReference type="EMBL" id="WXB16004.1"/>
    </source>
</evidence>
<evidence type="ECO:0008006" key="4">
    <source>
        <dbReference type="Google" id="ProtNLM"/>
    </source>
</evidence>
<dbReference type="EMBL" id="CP089984">
    <property type="protein sequence ID" value="WXB16004.1"/>
    <property type="molecule type" value="Genomic_DNA"/>
</dbReference>
<keyword evidence="3" id="KW-1185">Reference proteome</keyword>
<feature type="compositionally biased region" description="Acidic residues" evidence="1">
    <location>
        <begin position="46"/>
        <end position="56"/>
    </location>
</feature>
<dbReference type="Proteomes" id="UP001370348">
    <property type="component" value="Chromosome"/>
</dbReference>
<proteinExistence type="predicted"/>
<sequence>MSSLAGGAWLAGTATEWVSSTAVEAVPGTANAEDDNAAGTLMTATFEEEEERDDDPVANGEPRLVELTQLDEGAVVWSLSAFDRPVSDPVVEQPSPPPRA</sequence>
<dbReference type="RefSeq" id="WP_394825634.1">
    <property type="nucleotide sequence ID" value="NZ_CP089984.1"/>
</dbReference>
<evidence type="ECO:0000313" key="3">
    <source>
        <dbReference type="Proteomes" id="UP001370348"/>
    </source>
</evidence>
<protein>
    <recommendedName>
        <fullName evidence="4">Secreted protein</fullName>
    </recommendedName>
</protein>
<evidence type="ECO:0000256" key="1">
    <source>
        <dbReference type="SAM" id="MobiDB-lite"/>
    </source>
</evidence>
<accession>A0ABZ2M2G8</accession>
<name>A0ABZ2M2G8_9BACT</name>